<dbReference type="AlphaFoldDB" id="A0A0B3S691"/>
<keyword evidence="3" id="KW-1185">Reference proteome</keyword>
<feature type="compositionally biased region" description="Basic residues" evidence="1">
    <location>
        <begin position="80"/>
        <end position="92"/>
    </location>
</feature>
<sequence length="110" mass="12505">MPTTKIATCCYCGTRAALRLEGERRHELACSGCGAPLHNLKSLRVDAVDPEAHRPPRKGKGKRAPEVHASRRETWEPPLKKPKRKKKMRRKSPAYKLLSEAFDLIEDIFD</sequence>
<feature type="compositionally biased region" description="Basic and acidic residues" evidence="1">
    <location>
        <begin position="63"/>
        <end position="79"/>
    </location>
</feature>
<evidence type="ECO:0000313" key="3">
    <source>
        <dbReference type="Proteomes" id="UP000030960"/>
    </source>
</evidence>
<dbReference type="RefSeq" id="WP_043138184.1">
    <property type="nucleotide sequence ID" value="NZ_JSUQ01000003.1"/>
</dbReference>
<protein>
    <submittedName>
        <fullName evidence="2">Uncharacterized protein</fullName>
    </submittedName>
</protein>
<dbReference type="Proteomes" id="UP000030960">
    <property type="component" value="Unassembled WGS sequence"/>
</dbReference>
<dbReference type="STRING" id="561184.SAMN05216376_105166"/>
<feature type="compositionally biased region" description="Basic and acidic residues" evidence="1">
    <location>
        <begin position="45"/>
        <end position="54"/>
    </location>
</feature>
<gene>
    <name evidence="2" type="ORF">OA50_01051</name>
</gene>
<dbReference type="OrthoDB" id="7868311at2"/>
<dbReference type="PATRIC" id="fig|1515334.3.peg.1055"/>
<dbReference type="EMBL" id="JSUQ01000003">
    <property type="protein sequence ID" value="KHQ54458.1"/>
    <property type="molecule type" value="Genomic_DNA"/>
</dbReference>
<reference evidence="2 3" key="1">
    <citation type="submission" date="2014-10" db="EMBL/GenBank/DDBJ databases">
        <title>Genome sequence of Ponticoccus sp. strain UMTAT08 isolated from clonal culture of toxic dinoflagellate Alexandrium tamiyavanichii.</title>
        <authorList>
            <person name="Gan H.Y."/>
            <person name="Muhd D.-D."/>
            <person name="Mohd Noor M.E."/>
            <person name="Yeong Y.S."/>
            <person name="Usup G."/>
        </authorList>
    </citation>
    <scope>NUCLEOTIDE SEQUENCE [LARGE SCALE GENOMIC DNA]</scope>
    <source>
        <strain evidence="2 3">UMTAT08</strain>
    </source>
</reference>
<comment type="caution">
    <text evidence="2">The sequence shown here is derived from an EMBL/GenBank/DDBJ whole genome shotgun (WGS) entry which is preliminary data.</text>
</comment>
<accession>A0A0B3S691</accession>
<evidence type="ECO:0000256" key="1">
    <source>
        <dbReference type="SAM" id="MobiDB-lite"/>
    </source>
</evidence>
<organism evidence="2 3">
    <name type="scientific">Mameliella alba</name>
    <dbReference type="NCBI Taxonomy" id="561184"/>
    <lineage>
        <taxon>Bacteria</taxon>
        <taxon>Pseudomonadati</taxon>
        <taxon>Pseudomonadota</taxon>
        <taxon>Alphaproteobacteria</taxon>
        <taxon>Rhodobacterales</taxon>
        <taxon>Roseobacteraceae</taxon>
        <taxon>Mameliella</taxon>
    </lineage>
</organism>
<evidence type="ECO:0000313" key="2">
    <source>
        <dbReference type="EMBL" id="KHQ54458.1"/>
    </source>
</evidence>
<name>A0A0B3S691_9RHOB</name>
<feature type="region of interest" description="Disordered" evidence="1">
    <location>
        <begin position="45"/>
        <end position="92"/>
    </location>
</feature>
<proteinExistence type="predicted"/>